<dbReference type="RefSeq" id="WP_021980204.1">
    <property type="nucleotide sequence ID" value="NZ_AP025941.1"/>
</dbReference>
<dbReference type="AlphaFoldDB" id="A0A6N3BG28"/>
<sequence length="174" mass="19276">MEKKNLLVRIFVPVVVAGMVFVGLPACFQDDGYPEGFVLNDEAGVATMAKRSMPQGGESIKPIEPEKPSYKYGEATVTFKCTNALPSEYIDGYTVLTMTVHYSYKMENGEPTSVEYVYSAEDNPEFSIDDIDLVENPDTGYYTLVCSGTYSFIDSNGYLYTWGYSGESESDISL</sequence>
<accession>A0A6N3BG28</accession>
<protein>
    <submittedName>
        <fullName evidence="2">Uncharacterized protein</fullName>
    </submittedName>
</protein>
<name>A0A6N3BG28_9BACT</name>
<organism evidence="2">
    <name type="scientific">Paraprevotella clara</name>
    <dbReference type="NCBI Taxonomy" id="454154"/>
    <lineage>
        <taxon>Bacteria</taxon>
        <taxon>Pseudomonadati</taxon>
        <taxon>Bacteroidota</taxon>
        <taxon>Bacteroidia</taxon>
        <taxon>Bacteroidales</taxon>
        <taxon>Prevotellaceae</taxon>
        <taxon>Paraprevotella</taxon>
    </lineage>
</organism>
<keyword evidence="1" id="KW-0812">Transmembrane</keyword>
<evidence type="ECO:0000256" key="1">
    <source>
        <dbReference type="SAM" id="Phobius"/>
    </source>
</evidence>
<keyword evidence="1" id="KW-1133">Transmembrane helix</keyword>
<proteinExistence type="predicted"/>
<feature type="transmembrane region" description="Helical" evidence="1">
    <location>
        <begin position="7"/>
        <end position="26"/>
    </location>
</feature>
<dbReference type="EMBL" id="CACRUT010000011">
    <property type="protein sequence ID" value="VYU00617.1"/>
    <property type="molecule type" value="Genomic_DNA"/>
</dbReference>
<gene>
    <name evidence="2" type="ORF">PCLFYP37_01690</name>
</gene>
<reference evidence="2" key="1">
    <citation type="submission" date="2019-11" db="EMBL/GenBank/DDBJ databases">
        <authorList>
            <person name="Feng L."/>
        </authorList>
    </citation>
    <scope>NUCLEOTIDE SEQUENCE</scope>
    <source>
        <strain evidence="2">PclaraLFYP37</strain>
    </source>
</reference>
<keyword evidence="1" id="KW-0472">Membrane</keyword>
<evidence type="ECO:0000313" key="2">
    <source>
        <dbReference type="EMBL" id="VYU00617.1"/>
    </source>
</evidence>